<dbReference type="Pfam" id="PF01535">
    <property type="entry name" value="PPR"/>
    <property type="match status" value="1"/>
</dbReference>
<dbReference type="PROSITE" id="PS51375">
    <property type="entry name" value="PPR"/>
    <property type="match status" value="2"/>
</dbReference>
<dbReference type="Pfam" id="PF14432">
    <property type="entry name" value="DYW_deaminase"/>
    <property type="match status" value="1"/>
</dbReference>
<evidence type="ECO:0000256" key="1">
    <source>
        <dbReference type="ARBA" id="ARBA00006643"/>
    </source>
</evidence>
<evidence type="ECO:0000256" key="3">
    <source>
        <dbReference type="PROSITE-ProRule" id="PRU00708"/>
    </source>
</evidence>
<dbReference type="Pfam" id="PF20431">
    <property type="entry name" value="E_motif"/>
    <property type="match status" value="1"/>
</dbReference>
<dbReference type="Gene3D" id="1.25.40.10">
    <property type="entry name" value="Tetratricopeptide repeat domain"/>
    <property type="match status" value="3"/>
</dbReference>
<dbReference type="PANTHER" id="PTHR47926:SF418">
    <property type="entry name" value="(WILD MALAYSIAN BANANA) HYPOTHETICAL PROTEIN"/>
    <property type="match status" value="1"/>
</dbReference>
<sequence>MYAKCSDMCSAQKVFDDMHERNLVTWNTMVVGYLQNKCYCQACLVIREVFREGLVTPDQVSFSSALSASANMGGLEFGRQLHGVILKHDLVGLAYVKNSLMDMYSKCGSSNDVVKLFHVLMDRDVVTWNVMMMGCVYNNGYEEACSYFKRMMCGGIVPDEASFSTILHACSCLSTLVQGAIFHDQILKCGIGNNNCIRSSIITMYTKCGNLHDAYKVFEDIENPNIVCWSAMISAFQQHGYADHVIEYFEKMVQNGIFPDYITLVSVLSACSHSGKVELGFKYFNAMTELYGIIPGNEHFACMVDLLGRAGQLHEAKCFIQSMPIKPDSTVWGALLGACRKYGNLEIGREAAEKLFALEPNNSGNYILLSNMYSRMGLPKEADEIRRLMGLSMVRKEISCSWIDVKDKTFVFTSHDRSHLMSVEIYKMLARLEELVKKRGYVARTEFAINNSVEEYKERNLWYHSERLALACGLLILPDGAPIRIKKNLRTCGDCHTVLKLASEIFEREIVVRDVNRFHRFFNGKCSCGDYW</sequence>
<organism evidence="5 6">
    <name type="scientific">Trapa incisa</name>
    <dbReference type="NCBI Taxonomy" id="236973"/>
    <lineage>
        <taxon>Eukaryota</taxon>
        <taxon>Viridiplantae</taxon>
        <taxon>Streptophyta</taxon>
        <taxon>Embryophyta</taxon>
        <taxon>Tracheophyta</taxon>
        <taxon>Spermatophyta</taxon>
        <taxon>Magnoliopsida</taxon>
        <taxon>eudicotyledons</taxon>
        <taxon>Gunneridae</taxon>
        <taxon>Pentapetalae</taxon>
        <taxon>rosids</taxon>
        <taxon>malvids</taxon>
        <taxon>Myrtales</taxon>
        <taxon>Lythraceae</taxon>
        <taxon>Trapa</taxon>
    </lineage>
</organism>
<feature type="repeat" description="PPR" evidence="3">
    <location>
        <begin position="225"/>
        <end position="259"/>
    </location>
</feature>
<protein>
    <recommendedName>
        <fullName evidence="4">DYW domain-containing protein</fullName>
    </recommendedName>
</protein>
<keyword evidence="2" id="KW-0677">Repeat</keyword>
<feature type="domain" description="DYW" evidence="4">
    <location>
        <begin position="440"/>
        <end position="532"/>
    </location>
</feature>
<dbReference type="InterPro" id="IPR046960">
    <property type="entry name" value="PPR_At4g14850-like_plant"/>
</dbReference>
<reference evidence="5 6" key="1">
    <citation type="journal article" date="2023" name="Hortic Res">
        <title>Pangenome of water caltrop reveals structural variations and asymmetric subgenome divergence after allopolyploidization.</title>
        <authorList>
            <person name="Zhang X."/>
            <person name="Chen Y."/>
            <person name="Wang L."/>
            <person name="Yuan Y."/>
            <person name="Fang M."/>
            <person name="Shi L."/>
            <person name="Lu R."/>
            <person name="Comes H.P."/>
            <person name="Ma Y."/>
            <person name="Chen Y."/>
            <person name="Huang G."/>
            <person name="Zhou Y."/>
            <person name="Zheng Z."/>
            <person name="Qiu Y."/>
        </authorList>
    </citation>
    <scope>NUCLEOTIDE SEQUENCE [LARGE SCALE GENOMIC DNA]</scope>
    <source>
        <tissue evidence="5">Roots</tissue>
    </source>
</reference>
<dbReference type="InterPro" id="IPR011990">
    <property type="entry name" value="TPR-like_helical_dom_sf"/>
</dbReference>
<evidence type="ECO:0000256" key="2">
    <source>
        <dbReference type="ARBA" id="ARBA00022737"/>
    </source>
</evidence>
<dbReference type="GO" id="GO:0003723">
    <property type="term" value="F:RNA binding"/>
    <property type="evidence" value="ECO:0007669"/>
    <property type="project" value="InterPro"/>
</dbReference>
<dbReference type="FunFam" id="1.25.40.10:FF:000073">
    <property type="entry name" value="Pentatricopeptide repeat-containing protein chloroplastic"/>
    <property type="match status" value="1"/>
</dbReference>
<dbReference type="InterPro" id="IPR002885">
    <property type="entry name" value="PPR_rpt"/>
</dbReference>
<dbReference type="GO" id="GO:0009451">
    <property type="term" value="P:RNA modification"/>
    <property type="evidence" value="ECO:0007669"/>
    <property type="project" value="InterPro"/>
</dbReference>
<proteinExistence type="inferred from homology"/>
<feature type="repeat" description="PPR" evidence="3">
    <location>
        <begin position="124"/>
        <end position="158"/>
    </location>
</feature>
<evidence type="ECO:0000313" key="5">
    <source>
        <dbReference type="EMBL" id="KAK4744184.1"/>
    </source>
</evidence>
<dbReference type="AlphaFoldDB" id="A0AAN7GLL1"/>
<name>A0AAN7GLL1_9MYRT</name>
<dbReference type="GO" id="GO:0008270">
    <property type="term" value="F:zinc ion binding"/>
    <property type="evidence" value="ECO:0007669"/>
    <property type="project" value="InterPro"/>
</dbReference>
<dbReference type="InterPro" id="IPR032867">
    <property type="entry name" value="DYW_dom"/>
</dbReference>
<comment type="similarity">
    <text evidence="1">Belongs to the PPR family. PCMP-H subfamily.</text>
</comment>
<evidence type="ECO:0000259" key="4">
    <source>
        <dbReference type="Pfam" id="PF14432"/>
    </source>
</evidence>
<accession>A0AAN7GLL1</accession>
<dbReference type="EMBL" id="JAXIOK010000022">
    <property type="protein sequence ID" value="KAK4744184.1"/>
    <property type="molecule type" value="Genomic_DNA"/>
</dbReference>
<dbReference type="Pfam" id="PF13041">
    <property type="entry name" value="PPR_2"/>
    <property type="match status" value="2"/>
</dbReference>
<dbReference type="InterPro" id="IPR046848">
    <property type="entry name" value="E_motif"/>
</dbReference>
<dbReference type="Proteomes" id="UP001345219">
    <property type="component" value="Chromosome 9"/>
</dbReference>
<dbReference type="PANTHER" id="PTHR47926">
    <property type="entry name" value="PENTATRICOPEPTIDE REPEAT-CONTAINING PROTEIN"/>
    <property type="match status" value="1"/>
</dbReference>
<dbReference type="NCBIfam" id="TIGR00756">
    <property type="entry name" value="PPR"/>
    <property type="match status" value="2"/>
</dbReference>
<evidence type="ECO:0000313" key="6">
    <source>
        <dbReference type="Proteomes" id="UP001345219"/>
    </source>
</evidence>
<dbReference type="FunFam" id="1.25.40.10:FF:000031">
    <property type="entry name" value="Pentatricopeptide repeat-containing protein mitochondrial"/>
    <property type="match status" value="1"/>
</dbReference>
<dbReference type="FunFam" id="1.25.40.10:FF:000366">
    <property type="entry name" value="Pentatricopeptide (PPR) repeat-containing protein"/>
    <property type="match status" value="1"/>
</dbReference>
<keyword evidence="6" id="KW-1185">Reference proteome</keyword>
<comment type="caution">
    <text evidence="5">The sequence shown here is derived from an EMBL/GenBank/DDBJ whole genome shotgun (WGS) entry which is preliminary data.</text>
</comment>
<gene>
    <name evidence="5" type="ORF">SAY87_010496</name>
</gene>